<feature type="compositionally biased region" description="Low complexity" evidence="1">
    <location>
        <begin position="109"/>
        <end position="121"/>
    </location>
</feature>
<feature type="region of interest" description="Disordered" evidence="1">
    <location>
        <begin position="59"/>
        <end position="121"/>
    </location>
</feature>
<name>A0A8C6TL01_9GOBI</name>
<dbReference type="Proteomes" id="UP000694523">
    <property type="component" value="Unplaced"/>
</dbReference>
<dbReference type="GO" id="GO:0005737">
    <property type="term" value="C:cytoplasm"/>
    <property type="evidence" value="ECO:0007669"/>
    <property type="project" value="TreeGrafter"/>
</dbReference>
<dbReference type="GO" id="GO:0006382">
    <property type="term" value="P:adenosine to inosine editing"/>
    <property type="evidence" value="ECO:0007669"/>
    <property type="project" value="TreeGrafter"/>
</dbReference>
<dbReference type="GO" id="GO:0008251">
    <property type="term" value="F:tRNA-specific adenosine deaminase activity"/>
    <property type="evidence" value="ECO:0007669"/>
    <property type="project" value="TreeGrafter"/>
</dbReference>
<protein>
    <submittedName>
        <fullName evidence="3">Adenosine deaminase domain containing 2</fullName>
    </submittedName>
</protein>
<feature type="domain" description="A to I editase" evidence="2">
    <location>
        <begin position="161"/>
        <end position="472"/>
    </location>
</feature>
<dbReference type="Ensembl" id="ENSNMLT00000024410.1">
    <property type="protein sequence ID" value="ENSNMLP00000021774.1"/>
    <property type="gene ID" value="ENSNMLG00000014117.1"/>
</dbReference>
<dbReference type="GO" id="GO:0003725">
    <property type="term" value="F:double-stranded RNA binding"/>
    <property type="evidence" value="ECO:0007669"/>
    <property type="project" value="TreeGrafter"/>
</dbReference>
<keyword evidence="4" id="KW-1185">Reference proteome</keyword>
<dbReference type="Pfam" id="PF02137">
    <property type="entry name" value="A_deamin"/>
    <property type="match status" value="1"/>
</dbReference>
<sequence>MSREGRFKHTIRRGAPTYRHVPDFVPPVPHRRIQIQLEDTAEPRNPVVRRKDMFVSADAFDPGDSLKNDASLLNNHGLPDRSVQPKQVALHQRRFEEDDSNDSQDDTVSLPGMSPSGSLLSIDESRLQRNMELKKQDKNSSKTQEVLDTNGNSCDHYKVVALGTGASSCQKWLCYNGTMVHDCHAIVIARRALLRFLYKQLLLFFDNDPKKNEISIFEASPVKHQLQLKPKHSIHLYANQSPDGAAKHFYFDTKAANWTSMKLQYHAKGVLIPVVYLEPSMWASKVCCMTASDKLCRWTVTGIQGALLSHFIQPLYITSVVLGGQKLSNGDMSNIINKRLGEGWEELLASPFRKKNIHFICGAQVGPGLSSANNHLSINWSLGDSDIEVLDSSKGRIIERSPSMSGPGFSSRLCKRALYCYFRKVAMLGGHSDLLDLPTYHSVKVDAETYQAAKEVVKQQFVNNHAGVWASKRMVDLFSV</sequence>
<proteinExistence type="predicted"/>
<evidence type="ECO:0000313" key="3">
    <source>
        <dbReference type="Ensembl" id="ENSNMLP00000021774.1"/>
    </source>
</evidence>
<feature type="region of interest" description="Disordered" evidence="1">
    <location>
        <begin position="1"/>
        <end position="22"/>
    </location>
</feature>
<organism evidence="3 4">
    <name type="scientific">Neogobius melanostomus</name>
    <name type="common">round goby</name>
    <dbReference type="NCBI Taxonomy" id="47308"/>
    <lineage>
        <taxon>Eukaryota</taxon>
        <taxon>Metazoa</taxon>
        <taxon>Chordata</taxon>
        <taxon>Craniata</taxon>
        <taxon>Vertebrata</taxon>
        <taxon>Euteleostomi</taxon>
        <taxon>Actinopterygii</taxon>
        <taxon>Neopterygii</taxon>
        <taxon>Teleostei</taxon>
        <taxon>Neoteleostei</taxon>
        <taxon>Acanthomorphata</taxon>
        <taxon>Gobiaria</taxon>
        <taxon>Gobiiformes</taxon>
        <taxon>Gobioidei</taxon>
        <taxon>Gobiidae</taxon>
        <taxon>Benthophilinae</taxon>
        <taxon>Neogobiini</taxon>
        <taxon>Neogobius</taxon>
    </lineage>
</organism>
<dbReference type="PANTHER" id="PTHR10910">
    <property type="entry name" value="EUKARYOTE SPECIFIC DSRNA BINDING PROTEIN"/>
    <property type="match status" value="1"/>
</dbReference>
<dbReference type="AlphaFoldDB" id="A0A8C6TL01"/>
<dbReference type="GO" id="GO:0005730">
    <property type="term" value="C:nucleolus"/>
    <property type="evidence" value="ECO:0007669"/>
    <property type="project" value="TreeGrafter"/>
</dbReference>
<evidence type="ECO:0000259" key="2">
    <source>
        <dbReference type="PROSITE" id="PS50141"/>
    </source>
</evidence>
<dbReference type="SMART" id="SM00552">
    <property type="entry name" value="ADEAMc"/>
    <property type="match status" value="1"/>
</dbReference>
<evidence type="ECO:0000313" key="4">
    <source>
        <dbReference type="Proteomes" id="UP000694523"/>
    </source>
</evidence>
<dbReference type="PANTHER" id="PTHR10910:SF106">
    <property type="entry name" value="ADENOSINE DEAMINASE DOMAIN-CONTAINING PROTEIN 2"/>
    <property type="match status" value="1"/>
</dbReference>
<accession>A0A8C6TL01</accession>
<reference evidence="3" key="1">
    <citation type="submission" date="2025-08" db="UniProtKB">
        <authorList>
            <consortium name="Ensembl"/>
        </authorList>
    </citation>
    <scope>IDENTIFICATION</scope>
</reference>
<evidence type="ECO:0000256" key="1">
    <source>
        <dbReference type="SAM" id="MobiDB-lite"/>
    </source>
</evidence>
<dbReference type="InterPro" id="IPR002466">
    <property type="entry name" value="A_deamin"/>
</dbReference>
<dbReference type="GO" id="GO:0006396">
    <property type="term" value="P:RNA processing"/>
    <property type="evidence" value="ECO:0007669"/>
    <property type="project" value="InterPro"/>
</dbReference>
<dbReference type="PROSITE" id="PS50141">
    <property type="entry name" value="A_DEAMIN_EDITASE"/>
    <property type="match status" value="1"/>
</dbReference>
<reference evidence="3" key="2">
    <citation type="submission" date="2025-09" db="UniProtKB">
        <authorList>
            <consortium name="Ensembl"/>
        </authorList>
    </citation>
    <scope>IDENTIFICATION</scope>
</reference>
<dbReference type="GO" id="GO:0003726">
    <property type="term" value="F:double-stranded RNA adenosine deaminase activity"/>
    <property type="evidence" value="ECO:0007669"/>
    <property type="project" value="TreeGrafter"/>
</dbReference>